<gene>
    <name evidence="11" type="ORF">SAMN05878443_2013</name>
</gene>
<reference evidence="12" key="1">
    <citation type="submission" date="2016-11" db="EMBL/GenBank/DDBJ databases">
        <authorList>
            <person name="Varghese N."/>
            <person name="Submissions S."/>
        </authorList>
    </citation>
    <scope>NUCLEOTIDE SEQUENCE [LARGE SCALE GENOMIC DNA]</scope>
    <source>
        <strain evidence="12">313</strain>
    </source>
</reference>
<evidence type="ECO:0000259" key="9">
    <source>
        <dbReference type="Pfam" id="PF07282"/>
    </source>
</evidence>
<evidence type="ECO:0000313" key="12">
    <source>
        <dbReference type="Proteomes" id="UP000184758"/>
    </source>
</evidence>
<keyword evidence="4" id="KW-0862">Zinc</keyword>
<comment type="similarity">
    <text evidence="1">In the C-terminal section; belongs to the transposase 35 family.</text>
</comment>
<protein>
    <submittedName>
        <fullName evidence="11">Transposase</fullName>
    </submittedName>
</protein>
<name>A0A1N6HQR9_9LACT</name>
<evidence type="ECO:0000259" key="8">
    <source>
        <dbReference type="Pfam" id="PF01385"/>
    </source>
</evidence>
<evidence type="ECO:0000256" key="3">
    <source>
        <dbReference type="ARBA" id="ARBA00022723"/>
    </source>
</evidence>
<keyword evidence="5" id="KW-0238">DNA-binding</keyword>
<evidence type="ECO:0000256" key="4">
    <source>
        <dbReference type="ARBA" id="ARBA00022833"/>
    </source>
</evidence>
<keyword evidence="2" id="KW-0815">Transposition</keyword>
<dbReference type="AlphaFoldDB" id="A0A1N6HQR9"/>
<dbReference type="InterPro" id="IPR021027">
    <property type="entry name" value="Transposase_put_HTH"/>
</dbReference>
<keyword evidence="7" id="KW-0175">Coiled coil</keyword>
<dbReference type="RefSeq" id="WP_034545692.1">
    <property type="nucleotide sequence ID" value="NZ_FSRN01000001.1"/>
</dbReference>
<dbReference type="NCBIfam" id="NF040570">
    <property type="entry name" value="guided_TnpB"/>
    <property type="match status" value="1"/>
</dbReference>
<evidence type="ECO:0000256" key="7">
    <source>
        <dbReference type="SAM" id="Coils"/>
    </source>
</evidence>
<dbReference type="InterPro" id="IPR010095">
    <property type="entry name" value="Cas12f1-like_TNB"/>
</dbReference>
<dbReference type="Pfam" id="PF12323">
    <property type="entry name" value="HTH_OrfB_IS605"/>
    <property type="match status" value="1"/>
</dbReference>
<dbReference type="GO" id="GO:0006310">
    <property type="term" value="P:DNA recombination"/>
    <property type="evidence" value="ECO:0007669"/>
    <property type="project" value="UniProtKB-KW"/>
</dbReference>
<feature type="domain" description="Probable transposase IS891/IS1136/IS1341" evidence="8">
    <location>
        <begin position="182"/>
        <end position="309"/>
    </location>
</feature>
<dbReference type="EMBL" id="FSRN01000001">
    <property type="protein sequence ID" value="SIO22056.1"/>
    <property type="molecule type" value="Genomic_DNA"/>
</dbReference>
<accession>A0A1N6HQR9</accession>
<evidence type="ECO:0000256" key="5">
    <source>
        <dbReference type="ARBA" id="ARBA00023125"/>
    </source>
</evidence>
<evidence type="ECO:0000256" key="1">
    <source>
        <dbReference type="ARBA" id="ARBA00008761"/>
    </source>
</evidence>
<dbReference type="Proteomes" id="UP000184758">
    <property type="component" value="Unassembled WGS sequence"/>
</dbReference>
<feature type="domain" description="Cas12f1-like TNB" evidence="9">
    <location>
        <begin position="320"/>
        <end position="386"/>
    </location>
</feature>
<dbReference type="NCBIfam" id="TIGR01766">
    <property type="entry name" value="IS200/IS605 family accessory protein TnpB-like domain"/>
    <property type="match status" value="1"/>
</dbReference>
<dbReference type="Pfam" id="PF07282">
    <property type="entry name" value="Cas12f1-like_TNB"/>
    <property type="match status" value="1"/>
</dbReference>
<dbReference type="GO" id="GO:0032196">
    <property type="term" value="P:transposition"/>
    <property type="evidence" value="ECO:0007669"/>
    <property type="project" value="UniProtKB-KW"/>
</dbReference>
<dbReference type="GO" id="GO:0003677">
    <property type="term" value="F:DNA binding"/>
    <property type="evidence" value="ECO:0007669"/>
    <property type="project" value="UniProtKB-KW"/>
</dbReference>
<evidence type="ECO:0000256" key="2">
    <source>
        <dbReference type="ARBA" id="ARBA00022578"/>
    </source>
</evidence>
<sequence>MLTAYKTEIQPTLNQQQKIDQTIGVARWVSNEYIAKNQEQYKKDQSFISGRTFSKWLNNEFIPNNPDYAWIKEVSSKSTKQAIMNTEKAFKSFFKGLSSYPKFKKKAQQKTKLYFVKNDAKHVIQSERHRIKVPTLGWVKLKEKGYIPTHDDQHMIKSGTISKQADRYYVSVLVEQSISTASLKQTPSAGIGVDLGLKDFAVFSDGMIYKNNNKSVRIKKLERKLKREQRVLSRKYEAEKTRITQKQLKKGESTRKNVCKQLLKVQKLHQTLADIRQDYQNKIVASLVRTKPAYITIEDLNIRGMMKNRHLSKAISKQGFYTFRTKLQTKATQHQIELRLVSRWYPSSKTCHTCKAIKKDLKLNDRVFLCPCGYSADRDLNAAYNLRDASIYEVIA</sequence>
<keyword evidence="3" id="KW-0479">Metal-binding</keyword>
<dbReference type="eggNOG" id="COG0675">
    <property type="taxonomic scope" value="Bacteria"/>
</dbReference>
<keyword evidence="12" id="KW-1185">Reference proteome</keyword>
<dbReference type="GO" id="GO:0046872">
    <property type="term" value="F:metal ion binding"/>
    <property type="evidence" value="ECO:0007669"/>
    <property type="project" value="UniProtKB-KW"/>
</dbReference>
<proteinExistence type="inferred from homology"/>
<evidence type="ECO:0000256" key="6">
    <source>
        <dbReference type="ARBA" id="ARBA00023172"/>
    </source>
</evidence>
<dbReference type="InterPro" id="IPR001959">
    <property type="entry name" value="Transposase"/>
</dbReference>
<evidence type="ECO:0000313" key="11">
    <source>
        <dbReference type="EMBL" id="SIO22056.1"/>
    </source>
</evidence>
<dbReference type="Pfam" id="PF01385">
    <property type="entry name" value="OrfB_IS605"/>
    <property type="match status" value="1"/>
</dbReference>
<organism evidence="11 12">
    <name type="scientific">Carnobacterium alterfunditum</name>
    <dbReference type="NCBI Taxonomy" id="28230"/>
    <lineage>
        <taxon>Bacteria</taxon>
        <taxon>Bacillati</taxon>
        <taxon>Bacillota</taxon>
        <taxon>Bacilli</taxon>
        <taxon>Lactobacillales</taxon>
        <taxon>Carnobacteriaceae</taxon>
        <taxon>Carnobacterium</taxon>
    </lineage>
</organism>
<evidence type="ECO:0000259" key="10">
    <source>
        <dbReference type="Pfam" id="PF12323"/>
    </source>
</evidence>
<keyword evidence="6" id="KW-0233">DNA recombination</keyword>
<feature type="domain" description="Transposase putative helix-turn-helix" evidence="10">
    <location>
        <begin position="1"/>
        <end position="45"/>
    </location>
</feature>
<dbReference type="STRING" id="28230.SAMN05878443_2013"/>
<feature type="coiled-coil region" evidence="7">
    <location>
        <begin position="211"/>
        <end position="238"/>
    </location>
</feature>